<evidence type="ECO:0000259" key="11">
    <source>
        <dbReference type="Pfam" id="PF05699"/>
    </source>
</evidence>
<sequence>MDEFENELRVAFESGDLEEPVTPSSKRRKSDIVKGLDLGSPKSRRSWNESKIFGSHFDCVIDDKENLTNLVVCKKCNSIFNYAGTHNLRNHIESKHGIQLPAKEKQKMMEDALVEFCVTDARPFSLINGKGFISFLDAYSELIIDRHLKNQTTTSSLILPNEKTISRKVFEVLKSKQPELNSIFNEMSESGFSISLDFSQKLGTDYCVMVAHYITKDWILRHFVLSCLPIPGDISKTRENISDLVNKNLTYLGLDMSKIVFITDEGSNVNHLGGEKHHRCIAHILATISRHITQPYAGDQATDNVIAVESAITDLHSFVSDLRRITPIRQALRGVLLLPIATRWLSILAMVRAFSAADKESFKEIVNKYSGNQYTERMERIFSKQNLFEAYIQIVSMLEAPLKILEAENKCTMNRLMIEMIKLENAWRGEARGDDLIRAALAKSGLKAFNRKMSEIFIENTESISIIRCAAYLDPAVCGILKKVCQTNCHWGDYETIQKAVRNVAKQNFPECLRPHVENVSPSLVTFGQNAMRTEIDFEMEQYETGCKNLGGHKLDLLKFWKENSMKIPHLSSISKHFLAIPSSSTSCERIFSRFSPLVYDYKRNRFDPHTISTLISLQSLFKDE</sequence>
<keyword evidence="3" id="KW-0863">Zinc-finger</keyword>
<dbReference type="SUPFAM" id="SSF53098">
    <property type="entry name" value="Ribonuclease H-like"/>
    <property type="match status" value="1"/>
</dbReference>
<dbReference type="AlphaFoldDB" id="A0A6V7XER2"/>
<dbReference type="InterPro" id="IPR052035">
    <property type="entry name" value="ZnF_BED_domain_contain"/>
</dbReference>
<dbReference type="Pfam" id="PF05699">
    <property type="entry name" value="Dimer_Tnp_hAT"/>
    <property type="match status" value="1"/>
</dbReference>
<evidence type="ECO:0000256" key="9">
    <source>
        <dbReference type="SAM" id="MobiDB-lite"/>
    </source>
</evidence>
<reference evidence="12 13" key="1">
    <citation type="submission" date="2020-08" db="EMBL/GenBank/DDBJ databases">
        <authorList>
            <person name="Koutsovoulos G."/>
            <person name="Danchin GJ E."/>
        </authorList>
    </citation>
    <scope>NUCLEOTIDE SEQUENCE [LARGE SCALE GENOMIC DNA]</scope>
</reference>
<evidence type="ECO:0000256" key="6">
    <source>
        <dbReference type="ARBA" id="ARBA00023125"/>
    </source>
</evidence>
<dbReference type="InterPro" id="IPR012337">
    <property type="entry name" value="RNaseH-like_sf"/>
</dbReference>
<dbReference type="OrthoDB" id="6619668at2759"/>
<evidence type="ECO:0000313" key="13">
    <source>
        <dbReference type="Proteomes" id="UP000580250"/>
    </source>
</evidence>
<keyword evidence="4" id="KW-0862">Zinc</keyword>
<evidence type="ECO:0000256" key="5">
    <source>
        <dbReference type="ARBA" id="ARBA00023015"/>
    </source>
</evidence>
<dbReference type="PANTHER" id="PTHR46481">
    <property type="entry name" value="ZINC FINGER BED DOMAIN-CONTAINING PROTEIN 4"/>
    <property type="match status" value="1"/>
</dbReference>
<keyword evidence="6" id="KW-0238">DNA-binding</keyword>
<dbReference type="InterPro" id="IPR003656">
    <property type="entry name" value="Znf_BED"/>
</dbReference>
<dbReference type="GO" id="GO:0005634">
    <property type="term" value="C:nucleus"/>
    <property type="evidence" value="ECO:0007669"/>
    <property type="project" value="UniProtKB-SubCell"/>
</dbReference>
<organism evidence="12 13">
    <name type="scientific">Meloidogyne enterolobii</name>
    <name type="common">Root-knot nematode worm</name>
    <name type="synonym">Meloidogyne mayaguensis</name>
    <dbReference type="NCBI Taxonomy" id="390850"/>
    <lineage>
        <taxon>Eukaryota</taxon>
        <taxon>Metazoa</taxon>
        <taxon>Ecdysozoa</taxon>
        <taxon>Nematoda</taxon>
        <taxon>Chromadorea</taxon>
        <taxon>Rhabditida</taxon>
        <taxon>Tylenchina</taxon>
        <taxon>Tylenchomorpha</taxon>
        <taxon>Tylenchoidea</taxon>
        <taxon>Meloidogynidae</taxon>
        <taxon>Meloidogyninae</taxon>
        <taxon>Meloidogyne</taxon>
    </lineage>
</organism>
<keyword evidence="5" id="KW-0805">Transcription regulation</keyword>
<dbReference type="Gene3D" id="1.10.10.1070">
    <property type="entry name" value="Zinc finger, BED domain-containing"/>
    <property type="match status" value="1"/>
</dbReference>
<dbReference type="Pfam" id="PF02892">
    <property type="entry name" value="zf-BED"/>
    <property type="match status" value="1"/>
</dbReference>
<name>A0A6V7XER2_MELEN</name>
<evidence type="ECO:0000256" key="2">
    <source>
        <dbReference type="ARBA" id="ARBA00022723"/>
    </source>
</evidence>
<keyword evidence="8" id="KW-0539">Nucleus</keyword>
<dbReference type="PANTHER" id="PTHR46481:SF10">
    <property type="entry name" value="ZINC FINGER BED DOMAIN-CONTAINING PROTEIN 39"/>
    <property type="match status" value="1"/>
</dbReference>
<protein>
    <submittedName>
        <fullName evidence="12">Uncharacterized protein</fullName>
    </submittedName>
</protein>
<evidence type="ECO:0000256" key="3">
    <source>
        <dbReference type="ARBA" id="ARBA00022771"/>
    </source>
</evidence>
<evidence type="ECO:0000256" key="8">
    <source>
        <dbReference type="ARBA" id="ARBA00023242"/>
    </source>
</evidence>
<evidence type="ECO:0000259" key="10">
    <source>
        <dbReference type="Pfam" id="PF02892"/>
    </source>
</evidence>
<dbReference type="EMBL" id="CAJEWN010001463">
    <property type="protein sequence ID" value="CAD2197682.1"/>
    <property type="molecule type" value="Genomic_DNA"/>
</dbReference>
<dbReference type="Proteomes" id="UP000580250">
    <property type="component" value="Unassembled WGS sequence"/>
</dbReference>
<dbReference type="GO" id="GO:0003677">
    <property type="term" value="F:DNA binding"/>
    <property type="evidence" value="ECO:0007669"/>
    <property type="project" value="UniProtKB-KW"/>
</dbReference>
<proteinExistence type="predicted"/>
<dbReference type="InterPro" id="IPR008906">
    <property type="entry name" value="HATC_C_dom"/>
</dbReference>
<dbReference type="SUPFAM" id="SSF140996">
    <property type="entry name" value="Hermes dimerisation domain"/>
    <property type="match status" value="1"/>
</dbReference>
<accession>A0A6V7XER2</accession>
<feature type="compositionally biased region" description="Basic and acidic residues" evidence="9">
    <location>
        <begin position="1"/>
        <end position="10"/>
    </location>
</feature>
<evidence type="ECO:0000256" key="4">
    <source>
        <dbReference type="ARBA" id="ARBA00022833"/>
    </source>
</evidence>
<keyword evidence="7" id="KW-0804">Transcription</keyword>
<evidence type="ECO:0000256" key="7">
    <source>
        <dbReference type="ARBA" id="ARBA00023163"/>
    </source>
</evidence>
<feature type="domain" description="HAT C-terminal dimerisation" evidence="11">
    <location>
        <begin position="541"/>
        <end position="620"/>
    </location>
</feature>
<gene>
    <name evidence="12" type="ORF">MENT_LOCUS50951</name>
</gene>
<evidence type="ECO:0000313" key="12">
    <source>
        <dbReference type="EMBL" id="CAD2197682.1"/>
    </source>
</evidence>
<evidence type="ECO:0000256" key="1">
    <source>
        <dbReference type="ARBA" id="ARBA00004123"/>
    </source>
</evidence>
<comment type="subcellular location">
    <subcellularLocation>
        <location evidence="1">Nucleus</location>
    </subcellularLocation>
</comment>
<dbReference type="GO" id="GO:0046983">
    <property type="term" value="F:protein dimerization activity"/>
    <property type="evidence" value="ECO:0007669"/>
    <property type="project" value="InterPro"/>
</dbReference>
<feature type="region of interest" description="Disordered" evidence="9">
    <location>
        <begin position="1"/>
        <end position="33"/>
    </location>
</feature>
<comment type="caution">
    <text evidence="12">The sequence shown here is derived from an EMBL/GenBank/DDBJ whole genome shotgun (WGS) entry which is preliminary data.</text>
</comment>
<feature type="domain" description="BED-type" evidence="10">
    <location>
        <begin position="69"/>
        <end position="96"/>
    </location>
</feature>
<keyword evidence="2" id="KW-0479">Metal-binding</keyword>
<dbReference type="GO" id="GO:0008270">
    <property type="term" value="F:zinc ion binding"/>
    <property type="evidence" value="ECO:0007669"/>
    <property type="project" value="UniProtKB-KW"/>
</dbReference>